<evidence type="ECO:0000313" key="15">
    <source>
        <dbReference type="Proteomes" id="UP000018837"/>
    </source>
</evidence>
<evidence type="ECO:0000256" key="13">
    <source>
        <dbReference type="PIRSR" id="PIRSR602481-2"/>
    </source>
</evidence>
<keyword evidence="13" id="KW-0408">Iron</keyword>
<dbReference type="PANTHER" id="PTHR33202">
    <property type="entry name" value="ZINC UPTAKE REGULATION PROTEIN"/>
    <property type="match status" value="1"/>
</dbReference>
<dbReference type="InterPro" id="IPR036390">
    <property type="entry name" value="WH_DNA-bd_sf"/>
</dbReference>
<reference evidence="14 15" key="1">
    <citation type="submission" date="2013-11" db="EMBL/GenBank/DDBJ databases">
        <title>Single cell genomics of uncultured Tannerella BU063 (oral taxon 286).</title>
        <authorList>
            <person name="Beall C.J."/>
            <person name="Campbell A.G."/>
            <person name="Griffen A.L."/>
            <person name="Podar M."/>
            <person name="Leys E.J."/>
        </authorList>
    </citation>
    <scope>NUCLEOTIDE SEQUENCE [LARGE SCALE GENOMIC DNA]</scope>
    <source>
        <strain evidence="14">Cell 2</strain>
    </source>
</reference>
<dbReference type="GO" id="GO:0045892">
    <property type="term" value="P:negative regulation of DNA-templated transcription"/>
    <property type="evidence" value="ECO:0007669"/>
    <property type="project" value="TreeGrafter"/>
</dbReference>
<evidence type="ECO:0000256" key="1">
    <source>
        <dbReference type="ARBA" id="ARBA00004496"/>
    </source>
</evidence>
<dbReference type="EMBL" id="AYUF01000425">
    <property type="protein sequence ID" value="ETK01917.1"/>
    <property type="molecule type" value="Genomic_DNA"/>
</dbReference>
<dbReference type="GO" id="GO:0003700">
    <property type="term" value="F:DNA-binding transcription factor activity"/>
    <property type="evidence" value="ECO:0007669"/>
    <property type="project" value="InterPro"/>
</dbReference>
<keyword evidence="9" id="KW-0805">Transcription regulation</keyword>
<keyword evidence="11" id="KW-0804">Transcription</keyword>
<feature type="binding site" evidence="12">
    <location>
        <position position="148"/>
    </location>
    <ligand>
        <name>Zn(2+)</name>
        <dbReference type="ChEBI" id="CHEBI:29105"/>
    </ligand>
</feature>
<accession>W2C5Z8</accession>
<evidence type="ECO:0000256" key="6">
    <source>
        <dbReference type="ARBA" id="ARBA00022491"/>
    </source>
</evidence>
<dbReference type="SUPFAM" id="SSF46785">
    <property type="entry name" value="Winged helix' DNA-binding domain"/>
    <property type="match status" value="1"/>
</dbReference>
<proteinExistence type="inferred from homology"/>
<dbReference type="GO" id="GO:0008270">
    <property type="term" value="F:zinc ion binding"/>
    <property type="evidence" value="ECO:0007669"/>
    <property type="project" value="TreeGrafter"/>
</dbReference>
<evidence type="ECO:0000256" key="7">
    <source>
        <dbReference type="ARBA" id="ARBA00022723"/>
    </source>
</evidence>
<keyword evidence="5" id="KW-0963">Cytoplasm</keyword>
<dbReference type="InterPro" id="IPR002481">
    <property type="entry name" value="FUR"/>
</dbReference>
<comment type="subcellular location">
    <subcellularLocation>
        <location evidence="1">Cytoplasm</location>
    </subcellularLocation>
</comment>
<evidence type="ECO:0000256" key="8">
    <source>
        <dbReference type="ARBA" id="ARBA00022833"/>
    </source>
</evidence>
<evidence type="ECO:0000256" key="3">
    <source>
        <dbReference type="ARBA" id="ARBA00011738"/>
    </source>
</evidence>
<comment type="subunit">
    <text evidence="3">Homodimer.</text>
</comment>
<gene>
    <name evidence="14" type="ORF">N425_06845</name>
</gene>
<keyword evidence="10" id="KW-0238">DNA-binding</keyword>
<dbReference type="Pfam" id="PF01475">
    <property type="entry name" value="FUR"/>
    <property type="match status" value="1"/>
</dbReference>
<comment type="cofactor">
    <cofactor evidence="13">
        <name>Mn(2+)</name>
        <dbReference type="ChEBI" id="CHEBI:29035"/>
    </cofactor>
    <cofactor evidence="13">
        <name>Fe(2+)</name>
        <dbReference type="ChEBI" id="CHEBI:29033"/>
    </cofactor>
    <text evidence="13">Binds 1 Mn(2+) or Fe(2+) ion per subunit.</text>
</comment>
<keyword evidence="8 12" id="KW-0862">Zinc</keyword>
<dbReference type="GO" id="GO:0005829">
    <property type="term" value="C:cytosol"/>
    <property type="evidence" value="ECO:0007669"/>
    <property type="project" value="TreeGrafter"/>
</dbReference>
<feature type="binding site" evidence="12">
    <location>
        <position position="109"/>
    </location>
    <ligand>
        <name>Zn(2+)</name>
        <dbReference type="ChEBI" id="CHEBI:29105"/>
    </ligand>
</feature>
<sequence>MDNAVDTYAFEPARESFARFLTERGMRKTTERFTILEHICRIRGHFDVEMLLRQLDEAHFHVSRASIYNTLELLMDARIVVRHQFSSQLVQYELQAAAATHHHAICSYCGAVQEVKDDRLTRELAHRRIPKFTYDCHSLYIYGMCSKCKFRMRMSQRKAAEAAKGKR</sequence>
<feature type="binding site" evidence="12">
    <location>
        <position position="106"/>
    </location>
    <ligand>
        <name>Zn(2+)</name>
        <dbReference type="ChEBI" id="CHEBI:29105"/>
    </ligand>
</feature>
<protein>
    <recommendedName>
        <fullName evidence="4">Ferric uptake regulation protein</fullName>
    </recommendedName>
</protein>
<feature type="binding site" evidence="13">
    <location>
        <position position="137"/>
    </location>
    <ligand>
        <name>Fe cation</name>
        <dbReference type="ChEBI" id="CHEBI:24875"/>
    </ligand>
</feature>
<dbReference type="Gene3D" id="1.10.10.10">
    <property type="entry name" value="Winged helix-like DNA-binding domain superfamily/Winged helix DNA-binding domain"/>
    <property type="match status" value="1"/>
</dbReference>
<organism evidence="14 15">
    <name type="scientific">Tannerella sp. oral taxon BU063 isolate Cell 2</name>
    <dbReference type="NCBI Taxonomy" id="1411148"/>
    <lineage>
        <taxon>Bacteria</taxon>
        <taxon>Pseudomonadati</taxon>
        <taxon>Bacteroidota</taxon>
        <taxon>Bacteroidia</taxon>
        <taxon>Bacteroidales</taxon>
        <taxon>Tannerellaceae</taxon>
        <taxon>Tannerella</taxon>
    </lineage>
</organism>
<evidence type="ECO:0000256" key="5">
    <source>
        <dbReference type="ARBA" id="ARBA00022490"/>
    </source>
</evidence>
<comment type="cofactor">
    <cofactor evidence="12">
        <name>Zn(2+)</name>
        <dbReference type="ChEBI" id="CHEBI:29105"/>
    </cofactor>
    <text evidence="12">Binds 1 zinc ion per subunit.</text>
</comment>
<dbReference type="GO" id="GO:0000976">
    <property type="term" value="F:transcription cis-regulatory region binding"/>
    <property type="evidence" value="ECO:0007669"/>
    <property type="project" value="TreeGrafter"/>
</dbReference>
<dbReference type="InterPro" id="IPR043135">
    <property type="entry name" value="Fur_C"/>
</dbReference>
<evidence type="ECO:0000256" key="4">
    <source>
        <dbReference type="ARBA" id="ARBA00020910"/>
    </source>
</evidence>
<keyword evidence="6" id="KW-0678">Repressor</keyword>
<dbReference type="GO" id="GO:1900376">
    <property type="term" value="P:regulation of secondary metabolite biosynthetic process"/>
    <property type="evidence" value="ECO:0007669"/>
    <property type="project" value="TreeGrafter"/>
</dbReference>
<dbReference type="AlphaFoldDB" id="W2C5Z8"/>
<evidence type="ECO:0000256" key="12">
    <source>
        <dbReference type="PIRSR" id="PIRSR602481-1"/>
    </source>
</evidence>
<dbReference type="Gene3D" id="3.30.1490.190">
    <property type="match status" value="1"/>
</dbReference>
<feature type="binding site" evidence="12">
    <location>
        <position position="145"/>
    </location>
    <ligand>
        <name>Zn(2+)</name>
        <dbReference type="ChEBI" id="CHEBI:29105"/>
    </ligand>
</feature>
<dbReference type="PANTHER" id="PTHR33202:SF2">
    <property type="entry name" value="FERRIC UPTAKE REGULATION PROTEIN"/>
    <property type="match status" value="1"/>
</dbReference>
<evidence type="ECO:0000313" key="14">
    <source>
        <dbReference type="EMBL" id="ETK01917.1"/>
    </source>
</evidence>
<dbReference type="Proteomes" id="UP000018837">
    <property type="component" value="Unassembled WGS sequence"/>
</dbReference>
<comment type="caution">
    <text evidence="14">The sequence shown here is derived from an EMBL/GenBank/DDBJ whole genome shotgun (WGS) entry which is preliminary data.</text>
</comment>
<evidence type="ECO:0000256" key="2">
    <source>
        <dbReference type="ARBA" id="ARBA00007957"/>
    </source>
</evidence>
<evidence type="ECO:0000256" key="9">
    <source>
        <dbReference type="ARBA" id="ARBA00023015"/>
    </source>
</evidence>
<keyword evidence="7 12" id="KW-0479">Metal-binding</keyword>
<dbReference type="PATRIC" id="fig|1411148.3.peg.1033"/>
<evidence type="ECO:0000256" key="10">
    <source>
        <dbReference type="ARBA" id="ARBA00023125"/>
    </source>
</evidence>
<name>W2C5Z8_9BACT</name>
<dbReference type="InterPro" id="IPR036388">
    <property type="entry name" value="WH-like_DNA-bd_sf"/>
</dbReference>
<evidence type="ECO:0000256" key="11">
    <source>
        <dbReference type="ARBA" id="ARBA00023163"/>
    </source>
</evidence>
<comment type="similarity">
    <text evidence="2">Belongs to the Fur family.</text>
</comment>